<organism evidence="1 2">
    <name type="scientific">Archangium minus</name>
    <dbReference type="NCBI Taxonomy" id="83450"/>
    <lineage>
        <taxon>Bacteria</taxon>
        <taxon>Pseudomonadati</taxon>
        <taxon>Myxococcota</taxon>
        <taxon>Myxococcia</taxon>
        <taxon>Myxococcales</taxon>
        <taxon>Cystobacterineae</taxon>
        <taxon>Archangiaceae</taxon>
        <taxon>Archangium</taxon>
    </lineage>
</organism>
<evidence type="ECO:0000313" key="2">
    <source>
        <dbReference type="Proteomes" id="UP001611383"/>
    </source>
</evidence>
<evidence type="ECO:0000313" key="1">
    <source>
        <dbReference type="EMBL" id="WNG45871.1"/>
    </source>
</evidence>
<keyword evidence="2" id="KW-1185">Reference proteome</keyword>
<dbReference type="EMBL" id="CP043494">
    <property type="protein sequence ID" value="WNG45871.1"/>
    <property type="molecule type" value="Genomic_DNA"/>
</dbReference>
<gene>
    <name evidence="1" type="ORF">F0U60_18460</name>
</gene>
<sequence length="611" mass="68103">MSTRLVGPRPAESWQRLALLVLALVVFALQMGCATGAPLEGSHGGYRYRPLVPHGVKAAPSSRGSPERPSPAQDVEVLSGARVGERARQVEAARAEALVLELRREGRGPQEDEAARESEVDRAVARVVGLCSGVEELEAVLAFTFWVEGGALTQVGYQEQRGGGRAGRPVDAEGLARMLRRVFTEYAGRRTGEVVLRLRREETRWAIAYDATRSSARPPEARTLPVRTRGTPANTFLAFHEAAGKWASAVRVPVGGGARVELEVRLEDGRLAGWELREVRRTREGAGGNPRPLSPETMGPLVQVLLPFTEGLGARTVHVVLSAEHRLGEAEVRGRVESARVERSPQPPGPSWYLSMHESVLLRWREGVVEGSAWLAQWGVEELTLWLVGGIIAKGLGFFATDGLEWVTRALGREPEVAAGWLRTALKRLPGEERATFEQLWGKVLLEGEQALSRSERKALRGFFVRLEQAVQQPLDVDLKGKLREEARKYYAELYPQFAELLEKEGKELPIHHRRPLQYAHLFPDENINAGENLAMLQKYVHEEINLLWGKFRKARPNPTADDVRRAAEAIDRQFEPWYHRAIDSPGMLKTVDDAREAALRELRSRFRGLE</sequence>
<accession>A0ABY9WQ00</accession>
<dbReference type="Proteomes" id="UP001611383">
    <property type="component" value="Chromosome"/>
</dbReference>
<name>A0ABY9WQ00_9BACT</name>
<proteinExistence type="predicted"/>
<evidence type="ECO:0008006" key="3">
    <source>
        <dbReference type="Google" id="ProtNLM"/>
    </source>
</evidence>
<dbReference type="RefSeq" id="WP_395821588.1">
    <property type="nucleotide sequence ID" value="NZ_CP043494.1"/>
</dbReference>
<reference evidence="1 2" key="1">
    <citation type="submission" date="2019-08" db="EMBL/GenBank/DDBJ databases">
        <title>Archangium and Cystobacter genomes.</title>
        <authorList>
            <person name="Chen I.-C.K."/>
            <person name="Wielgoss S."/>
        </authorList>
    </citation>
    <scope>NUCLEOTIDE SEQUENCE [LARGE SCALE GENOMIC DNA]</scope>
    <source>
        <strain evidence="1 2">Cbm 6</strain>
    </source>
</reference>
<protein>
    <recommendedName>
        <fullName evidence="3">Lipoprotein</fullName>
    </recommendedName>
</protein>